<comment type="caution">
    <text evidence="7">The sequence shown here is derived from an EMBL/GenBank/DDBJ whole genome shotgun (WGS) entry which is preliminary data.</text>
</comment>
<dbReference type="EMBL" id="VXRY01000200">
    <property type="protein sequence ID" value="MXY33452.1"/>
    <property type="molecule type" value="Genomic_DNA"/>
</dbReference>
<dbReference type="Pfam" id="PF00294">
    <property type="entry name" value="PfkB"/>
    <property type="match status" value="1"/>
</dbReference>
<evidence type="ECO:0000256" key="3">
    <source>
        <dbReference type="ARBA" id="ARBA00022741"/>
    </source>
</evidence>
<sequence>MGQLHYGIGSTGRCPVILCGGDALIDFVPLEQVNGLAAFVPRPGGAVLNAATALARLEQDVSFVGALSTDLFGDMLHDHMVRERIGTANVSRSDDDSTLAFVSLADGEARYAFYDRTSAGRLWSGLKNPLPAAEALHFGSLTLFADPPASTYVELAEQASSRMVVSLDPNCRPGMVPDEEAYRRRIARVSTASHIVRLSDEDLAFLHPSAREGEVVDGLLDGLTRLVIVSRGAEGASAWWAGGRVDVAARETDVQDSIGAGDTFHAGLLAALSRAGQLRVDALDRLDRASVEAVLAFGTAAASLNCMESGCDPPRLSAVLECLGE</sequence>
<dbReference type="Gene3D" id="3.40.1190.20">
    <property type="match status" value="1"/>
</dbReference>
<dbReference type="InterPro" id="IPR002173">
    <property type="entry name" value="Carboh/pur_kinase_PfkB_CS"/>
</dbReference>
<dbReference type="CDD" id="cd01167">
    <property type="entry name" value="bac_FRK"/>
    <property type="match status" value="1"/>
</dbReference>
<reference evidence="7" key="1">
    <citation type="submission" date="2019-09" db="EMBL/GenBank/DDBJ databases">
        <title>Characterisation of the sponge microbiome using genome-centric metagenomics.</title>
        <authorList>
            <person name="Engelberts J.P."/>
            <person name="Robbins S.J."/>
            <person name="De Goeij J.M."/>
            <person name="Aranda M."/>
            <person name="Bell S.C."/>
            <person name="Webster N.S."/>
        </authorList>
    </citation>
    <scope>NUCLEOTIDE SEQUENCE</scope>
    <source>
        <strain evidence="7">SB0664_bin_43</strain>
    </source>
</reference>
<comment type="similarity">
    <text evidence="1">Belongs to the carbohydrate kinase PfkB family.</text>
</comment>
<keyword evidence="2" id="KW-0808">Transferase</keyword>
<dbReference type="GO" id="GO:0005524">
    <property type="term" value="F:ATP binding"/>
    <property type="evidence" value="ECO:0007669"/>
    <property type="project" value="UniProtKB-KW"/>
</dbReference>
<keyword evidence="4 7" id="KW-0418">Kinase</keyword>
<dbReference type="InterPro" id="IPR029056">
    <property type="entry name" value="Ribokinase-like"/>
</dbReference>
<dbReference type="PROSITE" id="PS00584">
    <property type="entry name" value="PFKB_KINASES_2"/>
    <property type="match status" value="1"/>
</dbReference>
<evidence type="ECO:0000256" key="5">
    <source>
        <dbReference type="ARBA" id="ARBA00022840"/>
    </source>
</evidence>
<gene>
    <name evidence="7" type="ORF">F4Y60_05055</name>
</gene>
<keyword evidence="5" id="KW-0067">ATP-binding</keyword>
<dbReference type="InterPro" id="IPR011611">
    <property type="entry name" value="PfkB_dom"/>
</dbReference>
<name>A0A6B0Y0L7_9RHOB</name>
<dbReference type="PANTHER" id="PTHR43085">
    <property type="entry name" value="HEXOKINASE FAMILY MEMBER"/>
    <property type="match status" value="1"/>
</dbReference>
<dbReference type="InterPro" id="IPR050306">
    <property type="entry name" value="PfkB_Carbo_kinase"/>
</dbReference>
<dbReference type="PANTHER" id="PTHR43085:SF1">
    <property type="entry name" value="PSEUDOURIDINE KINASE-RELATED"/>
    <property type="match status" value="1"/>
</dbReference>
<organism evidence="7">
    <name type="scientific">Boseongicola sp. SB0664_bin_43</name>
    <dbReference type="NCBI Taxonomy" id="2604844"/>
    <lineage>
        <taxon>Bacteria</taxon>
        <taxon>Pseudomonadati</taxon>
        <taxon>Pseudomonadota</taxon>
        <taxon>Alphaproteobacteria</taxon>
        <taxon>Rhodobacterales</taxon>
        <taxon>Paracoccaceae</taxon>
        <taxon>Boseongicola</taxon>
    </lineage>
</organism>
<evidence type="ECO:0000256" key="1">
    <source>
        <dbReference type="ARBA" id="ARBA00010688"/>
    </source>
</evidence>
<accession>A0A6B0Y0L7</accession>
<dbReference type="AlphaFoldDB" id="A0A6B0Y0L7"/>
<dbReference type="GO" id="GO:0016301">
    <property type="term" value="F:kinase activity"/>
    <property type="evidence" value="ECO:0007669"/>
    <property type="project" value="UniProtKB-KW"/>
</dbReference>
<protein>
    <submittedName>
        <fullName evidence="7">Carbohydrate kinase</fullName>
    </submittedName>
</protein>
<evidence type="ECO:0000259" key="6">
    <source>
        <dbReference type="Pfam" id="PF00294"/>
    </source>
</evidence>
<evidence type="ECO:0000256" key="2">
    <source>
        <dbReference type="ARBA" id="ARBA00022679"/>
    </source>
</evidence>
<proteinExistence type="inferred from homology"/>
<feature type="domain" description="Carbohydrate kinase PfkB" evidence="6">
    <location>
        <begin position="18"/>
        <end position="314"/>
    </location>
</feature>
<dbReference type="SUPFAM" id="SSF53613">
    <property type="entry name" value="Ribokinase-like"/>
    <property type="match status" value="1"/>
</dbReference>
<evidence type="ECO:0000313" key="7">
    <source>
        <dbReference type="EMBL" id="MXY33452.1"/>
    </source>
</evidence>
<keyword evidence="3" id="KW-0547">Nucleotide-binding</keyword>
<evidence type="ECO:0000256" key="4">
    <source>
        <dbReference type="ARBA" id="ARBA00022777"/>
    </source>
</evidence>